<evidence type="ECO:0000313" key="1">
    <source>
        <dbReference type="EMBL" id="GBM53605.1"/>
    </source>
</evidence>
<evidence type="ECO:0008006" key="3">
    <source>
        <dbReference type="Google" id="ProtNLM"/>
    </source>
</evidence>
<keyword evidence="2" id="KW-1185">Reference proteome</keyword>
<dbReference type="Proteomes" id="UP000499080">
    <property type="component" value="Unassembled WGS sequence"/>
</dbReference>
<organism evidence="1 2">
    <name type="scientific">Araneus ventricosus</name>
    <name type="common">Orbweaver spider</name>
    <name type="synonym">Epeira ventricosa</name>
    <dbReference type="NCBI Taxonomy" id="182803"/>
    <lineage>
        <taxon>Eukaryota</taxon>
        <taxon>Metazoa</taxon>
        <taxon>Ecdysozoa</taxon>
        <taxon>Arthropoda</taxon>
        <taxon>Chelicerata</taxon>
        <taxon>Arachnida</taxon>
        <taxon>Araneae</taxon>
        <taxon>Araneomorphae</taxon>
        <taxon>Entelegynae</taxon>
        <taxon>Araneoidea</taxon>
        <taxon>Araneidae</taxon>
        <taxon>Araneus</taxon>
    </lineage>
</organism>
<evidence type="ECO:0000313" key="2">
    <source>
        <dbReference type="Proteomes" id="UP000499080"/>
    </source>
</evidence>
<protein>
    <recommendedName>
        <fullName evidence="3">Transposase Tc1-like domain-containing protein</fullName>
    </recommendedName>
</protein>
<name>A0A4Y2GLM0_ARAVE</name>
<dbReference type="EMBL" id="BGPR01001426">
    <property type="protein sequence ID" value="GBM53605.1"/>
    <property type="molecule type" value="Genomic_DNA"/>
</dbReference>
<sequence length="97" mass="10955">MCQTPEGTNSATAGVAALLCCRKAHMHEGDCMKRRLHEGGLFARRPVVCVPLSPALVRARLHWVREHGSCAPEQWGHVLFTDESRFKIQNDFRRALM</sequence>
<accession>A0A4Y2GLM0</accession>
<dbReference type="AlphaFoldDB" id="A0A4Y2GLM0"/>
<dbReference type="OrthoDB" id="6155880at2759"/>
<comment type="caution">
    <text evidence="1">The sequence shown here is derived from an EMBL/GenBank/DDBJ whole genome shotgun (WGS) entry which is preliminary data.</text>
</comment>
<proteinExistence type="predicted"/>
<gene>
    <name evidence="1" type="ORF">AVEN_105492_1</name>
</gene>
<reference evidence="1 2" key="1">
    <citation type="journal article" date="2019" name="Sci. Rep.">
        <title>Orb-weaving spider Araneus ventricosus genome elucidates the spidroin gene catalogue.</title>
        <authorList>
            <person name="Kono N."/>
            <person name="Nakamura H."/>
            <person name="Ohtoshi R."/>
            <person name="Moran D.A.P."/>
            <person name="Shinohara A."/>
            <person name="Yoshida Y."/>
            <person name="Fujiwara M."/>
            <person name="Mori M."/>
            <person name="Tomita M."/>
            <person name="Arakawa K."/>
        </authorList>
    </citation>
    <scope>NUCLEOTIDE SEQUENCE [LARGE SCALE GENOMIC DNA]</scope>
</reference>